<proteinExistence type="predicted"/>
<protein>
    <submittedName>
        <fullName evidence="1">Uncharacterized protein</fullName>
    </submittedName>
</protein>
<evidence type="ECO:0000313" key="1">
    <source>
        <dbReference type="EMBL" id="KAK3064099.1"/>
    </source>
</evidence>
<dbReference type="EMBL" id="JAWDJW010006614">
    <property type="protein sequence ID" value="KAK3064099.1"/>
    <property type="molecule type" value="Genomic_DNA"/>
</dbReference>
<name>A0ACC3D9Q7_9PEZI</name>
<organism evidence="1 2">
    <name type="scientific">Coniosporium uncinatum</name>
    <dbReference type="NCBI Taxonomy" id="93489"/>
    <lineage>
        <taxon>Eukaryota</taxon>
        <taxon>Fungi</taxon>
        <taxon>Dikarya</taxon>
        <taxon>Ascomycota</taxon>
        <taxon>Pezizomycotina</taxon>
        <taxon>Dothideomycetes</taxon>
        <taxon>Dothideomycetes incertae sedis</taxon>
        <taxon>Coniosporium</taxon>
    </lineage>
</organism>
<evidence type="ECO:0000313" key="2">
    <source>
        <dbReference type="Proteomes" id="UP001186974"/>
    </source>
</evidence>
<sequence length="249" mass="27922">MFDSSGQVTGFEFIFAVPSGLDKSRSLRTLLLAANHGYPLDDRFQLARLLTRSVSFLHSCQVVHKNITPETVILLADSATGRETPFLVGFEKFRRAEGRTFMSGDLFWEKNIYRHPKRQGERPEEAYTMQHDIYSLGVYLLEIDLGASFVRFDATSVSDKNPKDAVPGSILDIAEYLKNKDTRARALQIKRKLIAIAEAESPGRMGKVYTDVVLSCLTCLDPGNRGFGDECNFTDEDGVLVGVRYIQQV</sequence>
<accession>A0ACC3D9Q7</accession>
<reference evidence="1" key="1">
    <citation type="submission" date="2024-09" db="EMBL/GenBank/DDBJ databases">
        <title>Black Yeasts Isolated from many extreme environments.</title>
        <authorList>
            <person name="Coleine C."/>
            <person name="Stajich J.E."/>
            <person name="Selbmann L."/>
        </authorList>
    </citation>
    <scope>NUCLEOTIDE SEQUENCE</scope>
    <source>
        <strain evidence="1">CCFEE 5737</strain>
    </source>
</reference>
<gene>
    <name evidence="1" type="ORF">LTS18_010136</name>
</gene>
<dbReference type="Proteomes" id="UP001186974">
    <property type="component" value="Unassembled WGS sequence"/>
</dbReference>
<comment type="caution">
    <text evidence="1">The sequence shown here is derived from an EMBL/GenBank/DDBJ whole genome shotgun (WGS) entry which is preliminary data.</text>
</comment>
<keyword evidence="2" id="KW-1185">Reference proteome</keyword>